<dbReference type="GO" id="GO:0005886">
    <property type="term" value="C:plasma membrane"/>
    <property type="evidence" value="ECO:0007669"/>
    <property type="project" value="UniProtKB-SubCell"/>
</dbReference>
<keyword evidence="3" id="KW-0997">Cell inner membrane</keyword>
<accession>A0A6J4H002</accession>
<reference evidence="7" key="1">
    <citation type="submission" date="2020-02" db="EMBL/GenBank/DDBJ databases">
        <authorList>
            <person name="Meier V. D."/>
        </authorList>
    </citation>
    <scope>NUCLEOTIDE SEQUENCE</scope>
    <source>
        <strain evidence="7">AVDCRST_MAG10</strain>
    </source>
</reference>
<dbReference type="PANTHER" id="PTHR30606:SF10">
    <property type="entry name" value="PHOSPHATIDYLINOSITOL MANNOSIDE ACYLTRANSFERASE"/>
    <property type="match status" value="1"/>
</dbReference>
<sequence>MREAFVSYARYWMESLRLPKMPPADVDAAFTIEGFEHIQAAMDAGTGAILALPHVGGWEVGGSWLVRQGVSLSVVVEALKPPELFQWFAELRKSQGMTVIPLTKSAGVSVVRALRANRIVALVSDRDIAGGGVEVDFFGERTSLPAGPAALASRLGVPLLPTAVYFKGAGHHAVVRPPLPLDGDPTAITQALAHELEDLIRAAPEQWHLFQPNWPSDRS</sequence>
<evidence type="ECO:0000313" key="7">
    <source>
        <dbReference type="EMBL" id="CAA9209607.1"/>
    </source>
</evidence>
<evidence type="ECO:0000256" key="3">
    <source>
        <dbReference type="ARBA" id="ARBA00022519"/>
    </source>
</evidence>
<gene>
    <name evidence="7" type="ORF">AVDCRST_MAG10-34</name>
</gene>
<keyword evidence="2" id="KW-1003">Cell membrane</keyword>
<evidence type="ECO:0000256" key="4">
    <source>
        <dbReference type="ARBA" id="ARBA00022679"/>
    </source>
</evidence>
<organism evidence="7">
    <name type="scientific">uncultured Acidimicrobiales bacterium</name>
    <dbReference type="NCBI Taxonomy" id="310071"/>
    <lineage>
        <taxon>Bacteria</taxon>
        <taxon>Bacillati</taxon>
        <taxon>Actinomycetota</taxon>
        <taxon>Acidimicrobiia</taxon>
        <taxon>Acidimicrobiales</taxon>
        <taxon>environmental samples</taxon>
    </lineage>
</organism>
<dbReference type="NCBIfam" id="NF005919">
    <property type="entry name" value="PRK07920.1"/>
    <property type="match status" value="1"/>
</dbReference>
<dbReference type="GO" id="GO:0016746">
    <property type="term" value="F:acyltransferase activity"/>
    <property type="evidence" value="ECO:0007669"/>
    <property type="project" value="UniProtKB-KW"/>
</dbReference>
<evidence type="ECO:0000256" key="1">
    <source>
        <dbReference type="ARBA" id="ARBA00004533"/>
    </source>
</evidence>
<dbReference type="InterPro" id="IPR004960">
    <property type="entry name" value="LipA_acyltrans"/>
</dbReference>
<keyword evidence="6 7" id="KW-0012">Acyltransferase</keyword>
<protein>
    <submittedName>
        <fullName evidence="7">Lauroyl/myristoyl acyltransferase involved in lipid A biosynthesis (Lauroyl/myristoyl acyltransferase)</fullName>
    </submittedName>
</protein>
<name>A0A6J4H002_9ACTN</name>
<keyword evidence="5" id="KW-0472">Membrane</keyword>
<dbReference type="GO" id="GO:0009247">
    <property type="term" value="P:glycolipid biosynthetic process"/>
    <property type="evidence" value="ECO:0007669"/>
    <property type="project" value="UniProtKB-ARBA"/>
</dbReference>
<dbReference type="CDD" id="cd07984">
    <property type="entry name" value="LPLAT_LABLAT-like"/>
    <property type="match status" value="1"/>
</dbReference>
<dbReference type="PANTHER" id="PTHR30606">
    <property type="entry name" value="LIPID A BIOSYNTHESIS LAUROYL ACYLTRANSFERASE"/>
    <property type="match status" value="1"/>
</dbReference>
<evidence type="ECO:0000256" key="2">
    <source>
        <dbReference type="ARBA" id="ARBA00022475"/>
    </source>
</evidence>
<keyword evidence="4 7" id="KW-0808">Transferase</keyword>
<dbReference type="Pfam" id="PF03279">
    <property type="entry name" value="Lip_A_acyltrans"/>
    <property type="match status" value="1"/>
</dbReference>
<evidence type="ECO:0000256" key="6">
    <source>
        <dbReference type="ARBA" id="ARBA00023315"/>
    </source>
</evidence>
<dbReference type="AlphaFoldDB" id="A0A6J4H002"/>
<comment type="subcellular location">
    <subcellularLocation>
        <location evidence="1">Cell inner membrane</location>
    </subcellularLocation>
</comment>
<dbReference type="EMBL" id="CADCTB010000003">
    <property type="protein sequence ID" value="CAA9209607.1"/>
    <property type="molecule type" value="Genomic_DNA"/>
</dbReference>
<evidence type="ECO:0000256" key="5">
    <source>
        <dbReference type="ARBA" id="ARBA00023136"/>
    </source>
</evidence>
<proteinExistence type="predicted"/>